<keyword evidence="5" id="KW-0804">Transcription</keyword>
<evidence type="ECO:0000256" key="1">
    <source>
        <dbReference type="ARBA" id="ARBA00022741"/>
    </source>
</evidence>
<dbReference type="InterPro" id="IPR058031">
    <property type="entry name" value="AAA_lid_NorR"/>
</dbReference>
<proteinExistence type="predicted"/>
<dbReference type="CDD" id="cd00009">
    <property type="entry name" value="AAA"/>
    <property type="match status" value="1"/>
</dbReference>
<keyword evidence="2" id="KW-0067">ATP-binding</keyword>
<accession>A0A544SRJ4</accession>
<dbReference type="InterPro" id="IPR002197">
    <property type="entry name" value="HTH_Fis"/>
</dbReference>
<dbReference type="PROSITE" id="PS00676">
    <property type="entry name" value="SIGMA54_INTERACT_2"/>
    <property type="match status" value="1"/>
</dbReference>
<dbReference type="CDD" id="cd00130">
    <property type="entry name" value="PAS"/>
    <property type="match status" value="1"/>
</dbReference>
<feature type="domain" description="Sigma-54 factor interaction" evidence="6">
    <location>
        <begin position="306"/>
        <end position="536"/>
    </location>
</feature>
<evidence type="ECO:0000256" key="5">
    <source>
        <dbReference type="ARBA" id="ARBA00023163"/>
    </source>
</evidence>
<dbReference type="PANTHER" id="PTHR32071">
    <property type="entry name" value="TRANSCRIPTIONAL REGULATORY PROTEIN"/>
    <property type="match status" value="1"/>
</dbReference>
<dbReference type="Gene3D" id="1.10.8.60">
    <property type="match status" value="1"/>
</dbReference>
<dbReference type="GO" id="GO:0005524">
    <property type="term" value="F:ATP binding"/>
    <property type="evidence" value="ECO:0007669"/>
    <property type="project" value="UniProtKB-KW"/>
</dbReference>
<dbReference type="InterPro" id="IPR025943">
    <property type="entry name" value="Sigma_54_int_dom_ATP-bd_2"/>
</dbReference>
<dbReference type="RefSeq" id="WP_142608693.1">
    <property type="nucleotide sequence ID" value="NZ_VDGG01000050.1"/>
</dbReference>
<keyword evidence="3" id="KW-0805">Transcription regulation</keyword>
<dbReference type="Gene3D" id="3.40.50.300">
    <property type="entry name" value="P-loop containing nucleotide triphosphate hydrolases"/>
    <property type="match status" value="1"/>
</dbReference>
<name>A0A544SRJ4_9BACI</name>
<dbReference type="SUPFAM" id="SSF52540">
    <property type="entry name" value="P-loop containing nucleoside triphosphate hydrolases"/>
    <property type="match status" value="1"/>
</dbReference>
<keyword evidence="1" id="KW-0547">Nucleotide-binding</keyword>
<dbReference type="PANTHER" id="PTHR32071:SF57">
    <property type="entry name" value="C4-DICARBOXYLATE TRANSPORT TRANSCRIPTIONAL REGULATORY PROTEIN DCTD"/>
    <property type="match status" value="1"/>
</dbReference>
<dbReference type="InterPro" id="IPR000014">
    <property type="entry name" value="PAS"/>
</dbReference>
<evidence type="ECO:0000259" key="7">
    <source>
        <dbReference type="PROSITE" id="PS50112"/>
    </source>
</evidence>
<dbReference type="SUPFAM" id="SSF55785">
    <property type="entry name" value="PYP-like sensor domain (PAS domain)"/>
    <property type="match status" value="1"/>
</dbReference>
<dbReference type="GO" id="GO:0006355">
    <property type="term" value="P:regulation of DNA-templated transcription"/>
    <property type="evidence" value="ECO:0007669"/>
    <property type="project" value="InterPro"/>
</dbReference>
<dbReference type="InterPro" id="IPR025662">
    <property type="entry name" value="Sigma_54_int_dom_ATP-bd_1"/>
</dbReference>
<comment type="caution">
    <text evidence="8">The sequence shown here is derived from an EMBL/GenBank/DDBJ whole genome shotgun (WGS) entry which is preliminary data.</text>
</comment>
<dbReference type="InterPro" id="IPR009057">
    <property type="entry name" value="Homeodomain-like_sf"/>
</dbReference>
<dbReference type="SMART" id="SM00091">
    <property type="entry name" value="PAS"/>
    <property type="match status" value="1"/>
</dbReference>
<reference evidence="8 9" key="1">
    <citation type="submission" date="2019-05" db="EMBL/GenBank/DDBJ databases">
        <title>Psychrobacillus vulpis sp. nov., a new species isolated from feces of a red fox that inhabits in The Tablas de Daimiel Natural Park, Albacete, Spain.</title>
        <authorList>
            <person name="Rodriguez M."/>
            <person name="Reina J.C."/>
            <person name="Bejar V."/>
            <person name="Llamas I."/>
        </authorList>
    </citation>
    <scope>NUCLEOTIDE SEQUENCE [LARGE SCALE GENOMIC DNA]</scope>
    <source>
        <strain evidence="8 9">NHI-2</strain>
    </source>
</reference>
<dbReference type="PROSITE" id="PS00675">
    <property type="entry name" value="SIGMA54_INTERACT_1"/>
    <property type="match status" value="1"/>
</dbReference>
<dbReference type="SMART" id="SM00382">
    <property type="entry name" value="AAA"/>
    <property type="match status" value="1"/>
</dbReference>
<evidence type="ECO:0000256" key="4">
    <source>
        <dbReference type="ARBA" id="ARBA00023125"/>
    </source>
</evidence>
<dbReference type="FunFam" id="3.40.50.300:FF:000006">
    <property type="entry name" value="DNA-binding transcriptional regulator NtrC"/>
    <property type="match status" value="1"/>
</dbReference>
<dbReference type="InterPro" id="IPR002078">
    <property type="entry name" value="Sigma_54_int"/>
</dbReference>
<evidence type="ECO:0000256" key="3">
    <source>
        <dbReference type="ARBA" id="ARBA00023015"/>
    </source>
</evidence>
<dbReference type="Gene3D" id="1.10.10.60">
    <property type="entry name" value="Homeodomain-like"/>
    <property type="match status" value="1"/>
</dbReference>
<keyword evidence="4" id="KW-0238">DNA-binding</keyword>
<dbReference type="SUPFAM" id="SSF46689">
    <property type="entry name" value="Homeodomain-like"/>
    <property type="match status" value="1"/>
</dbReference>
<dbReference type="InterPro" id="IPR025944">
    <property type="entry name" value="Sigma_54_int_dom_CS"/>
</dbReference>
<dbReference type="InterPro" id="IPR013767">
    <property type="entry name" value="PAS_fold"/>
</dbReference>
<evidence type="ECO:0000259" key="6">
    <source>
        <dbReference type="PROSITE" id="PS50045"/>
    </source>
</evidence>
<gene>
    <name evidence="8" type="ORF">FG383_17515</name>
</gene>
<organism evidence="8 9">
    <name type="scientific">Psychrobacillus soli</name>
    <dbReference type="NCBI Taxonomy" id="1543965"/>
    <lineage>
        <taxon>Bacteria</taxon>
        <taxon>Bacillati</taxon>
        <taxon>Bacillota</taxon>
        <taxon>Bacilli</taxon>
        <taxon>Bacillales</taxon>
        <taxon>Bacillaceae</taxon>
        <taxon>Psychrobacillus</taxon>
    </lineage>
</organism>
<dbReference type="PROSITE" id="PS50045">
    <property type="entry name" value="SIGMA54_INTERACT_4"/>
    <property type="match status" value="1"/>
</dbReference>
<dbReference type="InterPro" id="IPR027417">
    <property type="entry name" value="P-loop_NTPase"/>
</dbReference>
<feature type="domain" description="PAS" evidence="7">
    <location>
        <begin position="178"/>
        <end position="218"/>
    </location>
</feature>
<dbReference type="NCBIfam" id="TIGR00229">
    <property type="entry name" value="sensory_box"/>
    <property type="match status" value="1"/>
</dbReference>
<evidence type="ECO:0000313" key="9">
    <source>
        <dbReference type="Proteomes" id="UP000318937"/>
    </source>
</evidence>
<dbReference type="Pfam" id="PF00989">
    <property type="entry name" value="PAS"/>
    <property type="match status" value="1"/>
</dbReference>
<protein>
    <submittedName>
        <fullName evidence="8">PAS domain-containing protein</fullName>
    </submittedName>
</protein>
<dbReference type="InterPro" id="IPR035965">
    <property type="entry name" value="PAS-like_dom_sf"/>
</dbReference>
<dbReference type="OrthoDB" id="9771372at2"/>
<dbReference type="PROSITE" id="PS00688">
    <property type="entry name" value="SIGMA54_INTERACT_3"/>
    <property type="match status" value="1"/>
</dbReference>
<dbReference type="Pfam" id="PF25601">
    <property type="entry name" value="AAA_lid_14"/>
    <property type="match status" value="1"/>
</dbReference>
<dbReference type="PROSITE" id="PS50112">
    <property type="entry name" value="PAS"/>
    <property type="match status" value="1"/>
</dbReference>
<dbReference type="Proteomes" id="UP000318937">
    <property type="component" value="Unassembled WGS sequence"/>
</dbReference>
<dbReference type="EMBL" id="VDGG01000050">
    <property type="protein sequence ID" value="TQR07788.1"/>
    <property type="molecule type" value="Genomic_DNA"/>
</dbReference>
<sequence length="610" mass="69977">MIALYKINSPLAEKIADILYKFDQKPTFYYSKNSLLDQIMNPLVLITSCSYIEEVETLHVPIVPLSINLSDVEKVIQEENLYSNKWIIVASKQEIEWLKLEKNLSLKDHFQFIVKDNLSQDNIQKNSIFFVSAWENNFLFPPYLEKNIRYVEPSIATITSAVRQALSLISITRDMLREKYQVEAVVNSAHDGIIAVDRSGHITLTNENAKHFLGLEGEVIGRKITDYIPHSDMVRVLQTGKKEIGDIAKIFDRQMVINRFPIIISDKVVGAVSNFKEITEIQKLEMKVRKKLHHSGLEAKYRLMDIIGNSVEVSDVKQQAKLFAETNATVLITGESGTGKELFAQGIHLESNRAVCPFVAVNCAAFPESLLESELFGYEEGSFTGAQKGGKQGVFELAHGGTLFLDEIGEMPLRIQTILLRVLQEKSIRRIGGNRTIPLDVRIIAATNRNLDEEVEQKRFRSDLYYRINVLTLELPPLRRRIQDIPLLVQSMIAQFNEEREKKIETLEEDVYPFLMSYHWPGNIRELRNIIERMVLLNNGPKLSISQSPFLQKLQRKNYQDLKENQLSLKQGEKELIQYALNKYSNKTMAAKSLGIDRSTLWRKIKEYNL</sequence>
<dbReference type="InterPro" id="IPR003593">
    <property type="entry name" value="AAA+_ATPase"/>
</dbReference>
<dbReference type="Pfam" id="PF00158">
    <property type="entry name" value="Sigma54_activat"/>
    <property type="match status" value="1"/>
</dbReference>
<dbReference type="Gene3D" id="3.30.450.20">
    <property type="entry name" value="PAS domain"/>
    <property type="match status" value="1"/>
</dbReference>
<keyword evidence="9" id="KW-1185">Reference proteome</keyword>
<dbReference type="Pfam" id="PF02954">
    <property type="entry name" value="HTH_8"/>
    <property type="match status" value="1"/>
</dbReference>
<dbReference type="GO" id="GO:0043565">
    <property type="term" value="F:sequence-specific DNA binding"/>
    <property type="evidence" value="ECO:0007669"/>
    <property type="project" value="InterPro"/>
</dbReference>
<evidence type="ECO:0000256" key="2">
    <source>
        <dbReference type="ARBA" id="ARBA00022840"/>
    </source>
</evidence>
<dbReference type="AlphaFoldDB" id="A0A544SRJ4"/>
<evidence type="ECO:0000313" key="8">
    <source>
        <dbReference type="EMBL" id="TQR07788.1"/>
    </source>
</evidence>